<comment type="subcellular location">
    <subcellularLocation>
        <location evidence="1">Chromosome</location>
    </subcellularLocation>
    <subcellularLocation>
        <location evidence="2">Nucleus</location>
        <location evidence="2">Nucleolus</location>
    </subcellularLocation>
</comment>
<dbReference type="Pfam" id="PF00249">
    <property type="entry name" value="Myb_DNA-binding"/>
    <property type="match status" value="1"/>
</dbReference>
<accession>A0A9Q0NU69</accession>
<comment type="caution">
    <text evidence="13">The sequence shown here is derived from an EMBL/GenBank/DDBJ whole genome shotgun (WGS) entry which is preliminary data.</text>
</comment>
<dbReference type="PROSITE" id="PS50090">
    <property type="entry name" value="MYB_LIKE"/>
    <property type="match status" value="1"/>
</dbReference>
<dbReference type="PANTHER" id="PTHR46267">
    <property type="entry name" value="SINGLE MYB HISTONE 4"/>
    <property type="match status" value="1"/>
</dbReference>
<keyword evidence="4" id="KW-0805">Transcription regulation</keyword>
<evidence type="ECO:0000256" key="5">
    <source>
        <dbReference type="ARBA" id="ARBA00023054"/>
    </source>
</evidence>
<dbReference type="PROSITE" id="PS51294">
    <property type="entry name" value="HTH_MYB"/>
    <property type="match status" value="1"/>
</dbReference>
<dbReference type="EMBL" id="JAPFFL010000016">
    <property type="protein sequence ID" value="KAJ6675987.1"/>
    <property type="molecule type" value="Genomic_DNA"/>
</dbReference>
<evidence type="ECO:0000313" key="13">
    <source>
        <dbReference type="EMBL" id="KAJ6675987.1"/>
    </source>
</evidence>
<keyword evidence="8" id="KW-0539">Nucleus</keyword>
<name>A0A9Q0NU69_SALVM</name>
<evidence type="ECO:0000256" key="7">
    <source>
        <dbReference type="ARBA" id="ARBA00023163"/>
    </source>
</evidence>
<evidence type="ECO:0000256" key="2">
    <source>
        <dbReference type="ARBA" id="ARBA00004604"/>
    </source>
</evidence>
<dbReference type="AlphaFoldDB" id="A0A9Q0NU69"/>
<proteinExistence type="predicted"/>
<evidence type="ECO:0000256" key="4">
    <source>
        <dbReference type="ARBA" id="ARBA00023015"/>
    </source>
</evidence>
<dbReference type="Proteomes" id="UP001151529">
    <property type="component" value="Chromosome 14"/>
</dbReference>
<evidence type="ECO:0000313" key="14">
    <source>
        <dbReference type="Proteomes" id="UP001151529"/>
    </source>
</evidence>
<dbReference type="PANTHER" id="PTHR46267:SF11">
    <property type="entry name" value="TELOMERE REPEAT-BINDING FACTOR 2"/>
    <property type="match status" value="1"/>
</dbReference>
<reference evidence="13" key="1">
    <citation type="submission" date="2022-11" db="EMBL/GenBank/DDBJ databases">
        <authorList>
            <person name="Hyden B.L."/>
            <person name="Feng K."/>
            <person name="Yates T."/>
            <person name="Jawdy S."/>
            <person name="Smart L.B."/>
            <person name="Muchero W."/>
        </authorList>
    </citation>
    <scope>NUCLEOTIDE SEQUENCE</scope>
    <source>
        <tissue evidence="13">Shoot tip</tissue>
    </source>
</reference>
<dbReference type="InterPro" id="IPR017930">
    <property type="entry name" value="Myb_dom"/>
</dbReference>
<keyword evidence="6" id="KW-0238">DNA-binding</keyword>
<evidence type="ECO:0000259" key="12">
    <source>
        <dbReference type="PROSITE" id="PS51294"/>
    </source>
</evidence>
<dbReference type="FunFam" id="1.10.10.60:FF:000168">
    <property type="entry name" value="Telomere repeat-binding factor 1"/>
    <property type="match status" value="1"/>
</dbReference>
<dbReference type="SUPFAM" id="SSF46689">
    <property type="entry name" value="Homeodomain-like"/>
    <property type="match status" value="1"/>
</dbReference>
<dbReference type="GO" id="GO:0005730">
    <property type="term" value="C:nucleolus"/>
    <property type="evidence" value="ECO:0007669"/>
    <property type="project" value="UniProtKB-SubCell"/>
</dbReference>
<protein>
    <recommendedName>
        <fullName evidence="9">MYB transcription factor</fullName>
    </recommendedName>
</protein>
<dbReference type="Gene3D" id="1.10.10.60">
    <property type="entry name" value="Homeodomain-like"/>
    <property type="match status" value="1"/>
</dbReference>
<dbReference type="InterPro" id="IPR044597">
    <property type="entry name" value="SMH1-6"/>
</dbReference>
<keyword evidence="7" id="KW-0804">Transcription</keyword>
<reference evidence="13" key="2">
    <citation type="journal article" date="2023" name="Int. J. Mol. Sci.">
        <title>De Novo Assembly and Annotation of 11 Diverse Shrub Willow (Salix) Genomes Reveals Novel Gene Organization in Sex-Linked Regions.</title>
        <authorList>
            <person name="Hyden B."/>
            <person name="Feng K."/>
            <person name="Yates T.B."/>
            <person name="Jawdy S."/>
            <person name="Cereghino C."/>
            <person name="Smart L.B."/>
            <person name="Muchero W."/>
        </authorList>
    </citation>
    <scope>NUCLEOTIDE SEQUENCE [LARGE SCALE GENOMIC DNA]</scope>
    <source>
        <tissue evidence="13">Shoot tip</tissue>
    </source>
</reference>
<evidence type="ECO:0000256" key="10">
    <source>
        <dbReference type="SAM" id="Coils"/>
    </source>
</evidence>
<dbReference type="GO" id="GO:0005694">
    <property type="term" value="C:chromosome"/>
    <property type="evidence" value="ECO:0007669"/>
    <property type="project" value="UniProtKB-SubCell"/>
</dbReference>
<evidence type="ECO:0000256" key="1">
    <source>
        <dbReference type="ARBA" id="ARBA00004286"/>
    </source>
</evidence>
<dbReference type="SMART" id="SM00717">
    <property type="entry name" value="SANT"/>
    <property type="match status" value="1"/>
</dbReference>
<feature type="domain" description="Myb-like" evidence="11">
    <location>
        <begin position="5"/>
        <end position="57"/>
    </location>
</feature>
<feature type="domain" description="HTH myb-type" evidence="12">
    <location>
        <begin position="1"/>
        <end position="61"/>
    </location>
</feature>
<evidence type="ECO:0000256" key="3">
    <source>
        <dbReference type="ARBA" id="ARBA00022454"/>
    </source>
</evidence>
<dbReference type="GO" id="GO:0003691">
    <property type="term" value="F:double-stranded telomeric DNA binding"/>
    <property type="evidence" value="ECO:0007669"/>
    <property type="project" value="InterPro"/>
</dbReference>
<evidence type="ECO:0000259" key="11">
    <source>
        <dbReference type="PROSITE" id="PS50090"/>
    </source>
</evidence>
<keyword evidence="5 10" id="KW-0175">Coiled coil</keyword>
<evidence type="ECO:0000256" key="6">
    <source>
        <dbReference type="ARBA" id="ARBA00023125"/>
    </source>
</evidence>
<organism evidence="13 14">
    <name type="scientific">Salix viminalis</name>
    <name type="common">Common osier</name>
    <name type="synonym">Basket willow</name>
    <dbReference type="NCBI Taxonomy" id="40686"/>
    <lineage>
        <taxon>Eukaryota</taxon>
        <taxon>Viridiplantae</taxon>
        <taxon>Streptophyta</taxon>
        <taxon>Embryophyta</taxon>
        <taxon>Tracheophyta</taxon>
        <taxon>Spermatophyta</taxon>
        <taxon>Magnoliopsida</taxon>
        <taxon>eudicotyledons</taxon>
        <taxon>Gunneridae</taxon>
        <taxon>Pentapetalae</taxon>
        <taxon>rosids</taxon>
        <taxon>fabids</taxon>
        <taxon>Malpighiales</taxon>
        <taxon>Salicaceae</taxon>
        <taxon>Saliceae</taxon>
        <taxon>Salix</taxon>
    </lineage>
</organism>
<dbReference type="CDD" id="cd11660">
    <property type="entry name" value="SANT_TRF"/>
    <property type="match status" value="1"/>
</dbReference>
<sequence>MGAPKQKWTAEEEAALKAGVLKHGTGKWRTILMDPDFSAVLSLRSNVDLKDKWRNINVTAIWGSRQKAKLALKRSPLTPKHEENGKALSVVVQSNEEEKVHIHSDKSDHIIIADLTWKKHSLFLQTSFTVLSGALIERLVELISQLSACEGKLCWLGGRQSIDRSLLMKKNTSIGPSIQSKFANRWRLDNLIYEAITTLKEASGSDRDFNCFVHTEAVGRKLKHLTANGKLIKVKHKYRMHLVQQFLKEKKPSPPEGKQKDMLKLERLLQLLQRRLQKAETAVQKLKQQQGKAEKAEADGSSTSFAKAAIKAFKHEHAIPDDMFCRWALHC</sequence>
<dbReference type="InterPro" id="IPR036390">
    <property type="entry name" value="WH_DNA-bd_sf"/>
</dbReference>
<dbReference type="InterPro" id="IPR001005">
    <property type="entry name" value="SANT/Myb"/>
</dbReference>
<evidence type="ECO:0000256" key="8">
    <source>
        <dbReference type="ARBA" id="ARBA00023242"/>
    </source>
</evidence>
<keyword evidence="3" id="KW-0158">Chromosome</keyword>
<feature type="coiled-coil region" evidence="10">
    <location>
        <begin position="262"/>
        <end position="299"/>
    </location>
</feature>
<dbReference type="SUPFAM" id="SSF46785">
    <property type="entry name" value="Winged helix' DNA-binding domain"/>
    <property type="match status" value="1"/>
</dbReference>
<keyword evidence="14" id="KW-1185">Reference proteome</keyword>
<dbReference type="InterPro" id="IPR009057">
    <property type="entry name" value="Homeodomain-like_sf"/>
</dbReference>
<dbReference type="OrthoDB" id="608866at2759"/>
<evidence type="ECO:0000256" key="9">
    <source>
        <dbReference type="ARBA" id="ARBA00032813"/>
    </source>
</evidence>
<gene>
    <name evidence="13" type="ORF">OIU85_012077</name>
</gene>